<accession>A0A1I4QX03</accession>
<dbReference type="STRING" id="266892.SAMN04488054_15112"/>
<dbReference type="OrthoDB" id="2614557at2"/>
<proteinExistence type="predicted"/>
<dbReference type="Proteomes" id="UP000199668">
    <property type="component" value="Unassembled WGS sequence"/>
</dbReference>
<name>A0A1I4QX03_9BACI</name>
<protein>
    <recommendedName>
        <fullName evidence="3">Helix-turn-helix domain-containing protein</fullName>
    </recommendedName>
</protein>
<evidence type="ECO:0000313" key="2">
    <source>
        <dbReference type="Proteomes" id="UP000199668"/>
    </source>
</evidence>
<organism evidence="1 2">
    <name type="scientific">Salibacterium qingdaonense</name>
    <dbReference type="NCBI Taxonomy" id="266892"/>
    <lineage>
        <taxon>Bacteria</taxon>
        <taxon>Bacillati</taxon>
        <taxon>Bacillota</taxon>
        <taxon>Bacilli</taxon>
        <taxon>Bacillales</taxon>
        <taxon>Bacillaceae</taxon>
    </lineage>
</organism>
<evidence type="ECO:0008006" key="3">
    <source>
        <dbReference type="Google" id="ProtNLM"/>
    </source>
</evidence>
<dbReference type="RefSeq" id="WP_090928985.1">
    <property type="nucleotide sequence ID" value="NZ_FOTY01000051.1"/>
</dbReference>
<reference evidence="1 2" key="1">
    <citation type="submission" date="2016-10" db="EMBL/GenBank/DDBJ databases">
        <authorList>
            <person name="de Groot N.N."/>
        </authorList>
    </citation>
    <scope>NUCLEOTIDE SEQUENCE [LARGE SCALE GENOMIC DNA]</scope>
    <source>
        <strain evidence="1 2">CGMCC 1.6134</strain>
    </source>
</reference>
<sequence>MTIEDTIKQAVEEAIQPLAQRIDRLEKGDSNLPVLLTKQELKEVLGIGNTKASELLNRPDFPVIREFGNPKVPRDQLLKWIDEHTEWVEENEIEFDPWDNVS</sequence>
<evidence type="ECO:0000313" key="1">
    <source>
        <dbReference type="EMBL" id="SFM44203.1"/>
    </source>
</evidence>
<dbReference type="AlphaFoldDB" id="A0A1I4QX03"/>
<gene>
    <name evidence="1" type="ORF">SAMN04488054_15112</name>
</gene>
<keyword evidence="2" id="KW-1185">Reference proteome</keyword>
<dbReference type="EMBL" id="FOTY01000051">
    <property type="protein sequence ID" value="SFM44203.1"/>
    <property type="molecule type" value="Genomic_DNA"/>
</dbReference>